<gene>
    <name evidence="3" type="ORF">LG219_13895</name>
</gene>
<protein>
    <submittedName>
        <fullName evidence="3">Glycosyltransferase family 4 protein</fullName>
    </submittedName>
</protein>
<comment type="caution">
    <text evidence="3">The sequence shown here is derived from an EMBL/GenBank/DDBJ whole genome shotgun (WGS) entry which is preliminary data.</text>
</comment>
<keyword evidence="4" id="KW-1185">Reference proteome</keyword>
<dbReference type="PANTHER" id="PTHR45947:SF15">
    <property type="entry name" value="TEICHURONIC ACID BIOSYNTHESIS GLYCOSYLTRANSFERASE TUAC-RELATED"/>
    <property type="match status" value="1"/>
</dbReference>
<dbReference type="RefSeq" id="WP_226765053.1">
    <property type="nucleotide sequence ID" value="NZ_JAJAWG010000013.1"/>
</dbReference>
<reference evidence="3 4" key="1">
    <citation type="submission" date="2021-10" db="EMBL/GenBank/DDBJ databases">
        <authorList>
            <person name="Chen M."/>
        </authorList>
    </citation>
    <scope>NUCLEOTIDE SEQUENCE [LARGE SCALE GENOMIC DNA]</scope>
    <source>
        <strain evidence="3 4">H3-26</strain>
    </source>
</reference>
<dbReference type="Proteomes" id="UP001198034">
    <property type="component" value="Unassembled WGS sequence"/>
</dbReference>
<organism evidence="3 4">
    <name type="scientific">Deefgea salmonis</name>
    <dbReference type="NCBI Taxonomy" id="2875502"/>
    <lineage>
        <taxon>Bacteria</taxon>
        <taxon>Pseudomonadati</taxon>
        <taxon>Pseudomonadota</taxon>
        <taxon>Betaproteobacteria</taxon>
        <taxon>Neisseriales</taxon>
        <taxon>Chitinibacteraceae</taxon>
        <taxon>Deefgea</taxon>
    </lineage>
</organism>
<evidence type="ECO:0000259" key="1">
    <source>
        <dbReference type="Pfam" id="PF00534"/>
    </source>
</evidence>
<sequence length="411" mass="45351">MMHHPTALAYLVSAYPAASHTFILREVLGLRARGWRVATVSVNADCRDPEKLDLLEQQEQLNTLVLKKWSRLTMLFDLWQVVWRFGLFAVFASLRLAWQLARPGLRGRALGLAYWLEAMLLACWMRRQSITHLHVHFGNEASMVGLLCKRISACSLSYTIHGPDEFHDAAGQQLAAKVAAADWIVCISQFARSQLMQFSAPEFWSKIQVVRLGINADYAPSQRTPTSVFTILCVGRLSPAKGQMVLLNAIDILRSEGQSFRVVLCGAGPSEAQLQQQLTQLNLGLQVELTGAMSKEAVCQLYGQADLFVLPSFAEGIPVVLMEAMASGLPCISTRIAGIPELIEHGVNGYLVAPGDAYALSDAIRSLANDAHLCDRFKQQARITLAKHFCLEKNLDLLAQCFAEHCGGHHA</sequence>
<dbReference type="CDD" id="cd03801">
    <property type="entry name" value="GT4_PimA-like"/>
    <property type="match status" value="1"/>
</dbReference>
<proteinExistence type="predicted"/>
<dbReference type="InterPro" id="IPR050194">
    <property type="entry name" value="Glycosyltransferase_grp1"/>
</dbReference>
<evidence type="ECO:0000313" key="4">
    <source>
        <dbReference type="Proteomes" id="UP001198034"/>
    </source>
</evidence>
<evidence type="ECO:0000313" key="3">
    <source>
        <dbReference type="EMBL" id="MCB5197353.1"/>
    </source>
</evidence>
<dbReference type="EMBL" id="JAJAWG010000013">
    <property type="protein sequence ID" value="MCB5197353.1"/>
    <property type="molecule type" value="Genomic_DNA"/>
</dbReference>
<accession>A0ABS8BNP5</accession>
<dbReference type="Gene3D" id="3.40.50.2000">
    <property type="entry name" value="Glycogen Phosphorylase B"/>
    <property type="match status" value="2"/>
</dbReference>
<name>A0ABS8BNP5_9NEIS</name>
<dbReference type="Pfam" id="PF13439">
    <property type="entry name" value="Glyco_transf_4"/>
    <property type="match status" value="1"/>
</dbReference>
<dbReference type="InterPro" id="IPR028098">
    <property type="entry name" value="Glyco_trans_4-like_N"/>
</dbReference>
<feature type="domain" description="Glycosyl transferase family 1" evidence="1">
    <location>
        <begin position="223"/>
        <end position="382"/>
    </location>
</feature>
<dbReference type="InterPro" id="IPR001296">
    <property type="entry name" value="Glyco_trans_1"/>
</dbReference>
<evidence type="ECO:0000259" key="2">
    <source>
        <dbReference type="Pfam" id="PF13439"/>
    </source>
</evidence>
<dbReference type="PANTHER" id="PTHR45947">
    <property type="entry name" value="SULFOQUINOVOSYL TRANSFERASE SQD2"/>
    <property type="match status" value="1"/>
</dbReference>
<dbReference type="SUPFAM" id="SSF53756">
    <property type="entry name" value="UDP-Glycosyltransferase/glycogen phosphorylase"/>
    <property type="match status" value="1"/>
</dbReference>
<feature type="domain" description="Glycosyltransferase subfamily 4-like N-terminal" evidence="2">
    <location>
        <begin position="102"/>
        <end position="217"/>
    </location>
</feature>
<dbReference type="Pfam" id="PF00534">
    <property type="entry name" value="Glycos_transf_1"/>
    <property type="match status" value="1"/>
</dbReference>